<evidence type="ECO:0000313" key="3">
    <source>
        <dbReference type="Proteomes" id="UP000451471"/>
    </source>
</evidence>
<protein>
    <submittedName>
        <fullName evidence="2">Uncharacterized protein</fullName>
    </submittedName>
</protein>
<sequence length="87" mass="9240">MSGDEATVESMSRLLQLGPADLLTADALFAVWTVLFLDGVPRLSTLLSGSESFTQSAFVALWLVSGLFLCVANSVFAVRRATTRATA</sequence>
<keyword evidence="1" id="KW-1133">Transmembrane helix</keyword>
<feature type="transmembrane region" description="Helical" evidence="1">
    <location>
        <begin position="57"/>
        <end position="78"/>
    </location>
</feature>
<accession>A0A6B0GQG7</accession>
<evidence type="ECO:0000313" key="2">
    <source>
        <dbReference type="EMBL" id="MWG33908.1"/>
    </source>
</evidence>
<feature type="transmembrane region" description="Helical" evidence="1">
    <location>
        <begin position="20"/>
        <end position="37"/>
    </location>
</feature>
<name>A0A6B0GQG7_9EURY</name>
<dbReference type="RefSeq" id="WP_158203630.1">
    <property type="nucleotide sequence ID" value="NZ_WSZK01000012.1"/>
</dbReference>
<organism evidence="2 3">
    <name type="scientific">Halomarina oriensis</name>
    <dbReference type="NCBI Taxonomy" id="671145"/>
    <lineage>
        <taxon>Archaea</taxon>
        <taxon>Methanobacteriati</taxon>
        <taxon>Methanobacteriota</taxon>
        <taxon>Stenosarchaea group</taxon>
        <taxon>Halobacteria</taxon>
        <taxon>Halobacteriales</taxon>
        <taxon>Natronomonadaceae</taxon>
        <taxon>Halomarina</taxon>
    </lineage>
</organism>
<comment type="caution">
    <text evidence="2">The sequence shown here is derived from an EMBL/GenBank/DDBJ whole genome shotgun (WGS) entry which is preliminary data.</text>
</comment>
<proteinExistence type="predicted"/>
<evidence type="ECO:0000256" key="1">
    <source>
        <dbReference type="SAM" id="Phobius"/>
    </source>
</evidence>
<dbReference type="Proteomes" id="UP000451471">
    <property type="component" value="Unassembled WGS sequence"/>
</dbReference>
<dbReference type="EMBL" id="WSZK01000012">
    <property type="protein sequence ID" value="MWG33908.1"/>
    <property type="molecule type" value="Genomic_DNA"/>
</dbReference>
<gene>
    <name evidence="2" type="ORF">GQS65_05265</name>
</gene>
<keyword evidence="3" id="KW-1185">Reference proteome</keyword>
<keyword evidence="1" id="KW-0472">Membrane</keyword>
<keyword evidence="1" id="KW-0812">Transmembrane</keyword>
<reference evidence="2 3" key="1">
    <citation type="submission" date="2019-12" db="EMBL/GenBank/DDBJ databases">
        <title>Halocatena pleomorpha gen. nov. sp. nov., an extremely halophilic archaeon of family Halobacteriaceae isolated from saltpan soil.</title>
        <authorList>
            <person name="Pal Y."/>
            <person name="Verma A."/>
            <person name="Krishnamurthi S."/>
            <person name="Kumar P."/>
        </authorList>
    </citation>
    <scope>NUCLEOTIDE SEQUENCE [LARGE SCALE GENOMIC DNA]</scope>
    <source>
        <strain evidence="2 3">JCM 16495</strain>
    </source>
</reference>
<dbReference type="AlphaFoldDB" id="A0A6B0GQG7"/>